<keyword evidence="2" id="KW-1185">Reference proteome</keyword>
<protein>
    <submittedName>
        <fullName evidence="1">Uncharacterized protein</fullName>
    </submittedName>
</protein>
<name>A0A6A5ZUL0_9PLEO</name>
<gene>
    <name evidence="1" type="ORF">BDV96DRAFT_12753</name>
</gene>
<dbReference type="AlphaFoldDB" id="A0A6A5ZUL0"/>
<proteinExistence type="predicted"/>
<dbReference type="EMBL" id="ML977310">
    <property type="protein sequence ID" value="KAF2122966.1"/>
    <property type="molecule type" value="Genomic_DNA"/>
</dbReference>
<sequence>MPTFRRSSVNDNDPALQAARAAARQRRDIYMQIRGAGGYPSYVGLVLYENAQSSRLTPANPVIGADAQYYDDRLVGNMSQYTVLLQGTPGTDQTDGMARLLERVEVLVRSGWRSTG</sequence>
<reference evidence="1" key="1">
    <citation type="journal article" date="2020" name="Stud. Mycol.">
        <title>101 Dothideomycetes genomes: a test case for predicting lifestyles and emergence of pathogens.</title>
        <authorList>
            <person name="Haridas S."/>
            <person name="Albert R."/>
            <person name="Binder M."/>
            <person name="Bloem J."/>
            <person name="Labutti K."/>
            <person name="Salamov A."/>
            <person name="Andreopoulos B."/>
            <person name="Baker S."/>
            <person name="Barry K."/>
            <person name="Bills G."/>
            <person name="Bluhm B."/>
            <person name="Cannon C."/>
            <person name="Castanera R."/>
            <person name="Culley D."/>
            <person name="Daum C."/>
            <person name="Ezra D."/>
            <person name="Gonzalez J."/>
            <person name="Henrissat B."/>
            <person name="Kuo A."/>
            <person name="Liang C."/>
            <person name="Lipzen A."/>
            <person name="Lutzoni F."/>
            <person name="Magnuson J."/>
            <person name="Mondo S."/>
            <person name="Nolan M."/>
            <person name="Ohm R."/>
            <person name="Pangilinan J."/>
            <person name="Park H.-J."/>
            <person name="Ramirez L."/>
            <person name="Alfaro M."/>
            <person name="Sun H."/>
            <person name="Tritt A."/>
            <person name="Yoshinaga Y."/>
            <person name="Zwiers L.-H."/>
            <person name="Turgeon B."/>
            <person name="Goodwin S."/>
            <person name="Spatafora J."/>
            <person name="Crous P."/>
            <person name="Grigoriev I."/>
        </authorList>
    </citation>
    <scope>NUCLEOTIDE SEQUENCE</scope>
    <source>
        <strain evidence="1">CBS 627.86</strain>
    </source>
</reference>
<evidence type="ECO:0000313" key="2">
    <source>
        <dbReference type="Proteomes" id="UP000799770"/>
    </source>
</evidence>
<dbReference type="Proteomes" id="UP000799770">
    <property type="component" value="Unassembled WGS sequence"/>
</dbReference>
<organism evidence="1 2">
    <name type="scientific">Lophiotrema nucula</name>
    <dbReference type="NCBI Taxonomy" id="690887"/>
    <lineage>
        <taxon>Eukaryota</taxon>
        <taxon>Fungi</taxon>
        <taxon>Dikarya</taxon>
        <taxon>Ascomycota</taxon>
        <taxon>Pezizomycotina</taxon>
        <taxon>Dothideomycetes</taxon>
        <taxon>Pleosporomycetidae</taxon>
        <taxon>Pleosporales</taxon>
        <taxon>Lophiotremataceae</taxon>
        <taxon>Lophiotrema</taxon>
    </lineage>
</organism>
<accession>A0A6A5ZUL0</accession>
<dbReference type="OrthoDB" id="10509682at2759"/>
<evidence type="ECO:0000313" key="1">
    <source>
        <dbReference type="EMBL" id="KAF2122966.1"/>
    </source>
</evidence>